<feature type="non-terminal residue" evidence="1">
    <location>
        <position position="1"/>
    </location>
</feature>
<gene>
    <name evidence="1" type="ORF">METZ01_LOCUS81009</name>
</gene>
<proteinExistence type="predicted"/>
<dbReference type="AlphaFoldDB" id="A0A381UJ23"/>
<accession>A0A381UJ23</accession>
<dbReference type="EMBL" id="UINC01006541">
    <property type="protein sequence ID" value="SVA28155.1"/>
    <property type="molecule type" value="Genomic_DNA"/>
</dbReference>
<organism evidence="1">
    <name type="scientific">marine metagenome</name>
    <dbReference type="NCBI Taxonomy" id="408172"/>
    <lineage>
        <taxon>unclassified sequences</taxon>
        <taxon>metagenomes</taxon>
        <taxon>ecological metagenomes</taxon>
    </lineage>
</organism>
<sequence length="111" mass="12998">LNQKNLNSIYVSAIATHASYSFLDKINKDNEKDIVIKVNNFLSFIDSSLEFYEGFILEIQYLLSIIKQDNNNDSLIYDETQKLYQEIIDNDKVSALLKERVKTIHESQKYK</sequence>
<protein>
    <submittedName>
        <fullName evidence="1">Uncharacterized protein</fullName>
    </submittedName>
</protein>
<reference evidence="1" key="1">
    <citation type="submission" date="2018-05" db="EMBL/GenBank/DDBJ databases">
        <authorList>
            <person name="Lanie J.A."/>
            <person name="Ng W.-L."/>
            <person name="Kazmierczak K.M."/>
            <person name="Andrzejewski T.M."/>
            <person name="Davidsen T.M."/>
            <person name="Wayne K.J."/>
            <person name="Tettelin H."/>
            <person name="Glass J.I."/>
            <person name="Rusch D."/>
            <person name="Podicherti R."/>
            <person name="Tsui H.-C.T."/>
            <person name="Winkler M.E."/>
        </authorList>
    </citation>
    <scope>NUCLEOTIDE SEQUENCE</scope>
</reference>
<name>A0A381UJ23_9ZZZZ</name>
<evidence type="ECO:0000313" key="1">
    <source>
        <dbReference type="EMBL" id="SVA28155.1"/>
    </source>
</evidence>